<keyword evidence="2" id="KW-1185">Reference proteome</keyword>
<sequence>MENKKDEHNIIDTNAQASAFGWDFQSSLALFIVSQDLKKLKSIKVEGNTEDIEIAYENQDMIYIQAKSQLDPYSTSNSNAHLKDALKTLINASQKNCYSSLAYGTNIANPFVFKQFSTLFANTPTKYSFTEMPDKIKQKIEKYAKQVAKEKKLSLANFDFDRLEIRTLPFFGDDDQTRYRFVKEHVMSLLSSIGLTQSQSNRVFDNYQLDFVKNPSKSIALEKSDITWPIIIFALDPISDEFFEEFDLDIGEEDAIETTYAEFIEKKSIEFTFINHVTQQYREYIRSKKYTNRRTAPKDFIESTADYYEEKLFFSESIDTSNAVTKYILWNILKKIKLIERLDKEVGL</sequence>
<dbReference type="EMBL" id="MIJZ01000016">
    <property type="protein sequence ID" value="OEG09590.1"/>
    <property type="molecule type" value="Genomic_DNA"/>
</dbReference>
<dbReference type="AlphaFoldDB" id="A0A1E5GBF4"/>
<organism evidence="1 2">
    <name type="scientific">Enterococcus ureasiticus</name>
    <dbReference type="NCBI Taxonomy" id="903984"/>
    <lineage>
        <taxon>Bacteria</taxon>
        <taxon>Bacillati</taxon>
        <taxon>Bacillota</taxon>
        <taxon>Bacilli</taxon>
        <taxon>Lactobacillales</taxon>
        <taxon>Enterococcaceae</taxon>
        <taxon>Enterococcus</taxon>
    </lineage>
</organism>
<evidence type="ECO:0008006" key="3">
    <source>
        <dbReference type="Google" id="ProtNLM"/>
    </source>
</evidence>
<evidence type="ECO:0000313" key="2">
    <source>
        <dbReference type="Proteomes" id="UP000094068"/>
    </source>
</evidence>
<protein>
    <recommendedName>
        <fullName evidence="3">CD-NTase associated protein 4-like DNA endonuclease domain-containing protein</fullName>
    </recommendedName>
</protein>
<dbReference type="Proteomes" id="UP000094068">
    <property type="component" value="Unassembled WGS sequence"/>
</dbReference>
<name>A0A1E5GBF4_9ENTE</name>
<dbReference type="STRING" id="903984.BCR21_14685"/>
<dbReference type="RefSeq" id="WP_069647268.1">
    <property type="nucleotide sequence ID" value="NZ_MIJZ01000016.1"/>
</dbReference>
<proteinExistence type="predicted"/>
<reference evidence="2" key="1">
    <citation type="submission" date="2016-09" db="EMBL/GenBank/DDBJ databases">
        <authorList>
            <person name="Gulvik C.A."/>
        </authorList>
    </citation>
    <scope>NUCLEOTIDE SEQUENCE [LARGE SCALE GENOMIC DNA]</scope>
    <source>
        <strain evidence="2">DSM 23328</strain>
    </source>
</reference>
<evidence type="ECO:0000313" key="1">
    <source>
        <dbReference type="EMBL" id="OEG09590.1"/>
    </source>
</evidence>
<dbReference type="OrthoDB" id="2041105at2"/>
<gene>
    <name evidence="1" type="ORF">BCR21_14685</name>
</gene>
<accession>A0A1E5GBF4</accession>
<comment type="caution">
    <text evidence="1">The sequence shown here is derived from an EMBL/GenBank/DDBJ whole genome shotgun (WGS) entry which is preliminary data.</text>
</comment>